<gene>
    <name evidence="2" type="ORF">CRE_14383</name>
</gene>
<feature type="compositionally biased region" description="Basic and acidic residues" evidence="1">
    <location>
        <begin position="167"/>
        <end position="176"/>
    </location>
</feature>
<dbReference type="EMBL" id="DS269149">
    <property type="protein sequence ID" value="EFP10049.1"/>
    <property type="molecule type" value="Genomic_DNA"/>
</dbReference>
<protein>
    <submittedName>
        <fullName evidence="2">Uncharacterized protein</fullName>
    </submittedName>
</protein>
<evidence type="ECO:0000313" key="2">
    <source>
        <dbReference type="EMBL" id="EFP10049.1"/>
    </source>
</evidence>
<dbReference type="OrthoDB" id="20839at2759"/>
<dbReference type="InParanoid" id="E3NN40"/>
<sequence length="176" mass="20704">MRITESDDGTVSRFVWCPKHTPELTEADKVQHQLMLRNARRENEKKLPGMSMPTLTTSIITRIRLEQPFSDFREIIYFWYQKRQSRLGAPLLKAWKQEDPLDSPLKSTPDDTRRRRSSIQMRALEDVKTPVTTPSNSKNPEKEQAEKQLNSTKKSMELAIELSKMMTKREEQKREL</sequence>
<accession>E3NN40</accession>
<dbReference type="STRING" id="31234.E3NN40"/>
<feature type="region of interest" description="Disordered" evidence="1">
    <location>
        <begin position="93"/>
        <end position="176"/>
    </location>
</feature>
<name>E3NN40_CAERE</name>
<evidence type="ECO:0000256" key="1">
    <source>
        <dbReference type="SAM" id="MobiDB-lite"/>
    </source>
</evidence>
<organism evidence="3">
    <name type="scientific">Caenorhabditis remanei</name>
    <name type="common">Caenorhabditis vulgaris</name>
    <dbReference type="NCBI Taxonomy" id="31234"/>
    <lineage>
        <taxon>Eukaryota</taxon>
        <taxon>Metazoa</taxon>
        <taxon>Ecdysozoa</taxon>
        <taxon>Nematoda</taxon>
        <taxon>Chromadorea</taxon>
        <taxon>Rhabditida</taxon>
        <taxon>Rhabditina</taxon>
        <taxon>Rhabditomorpha</taxon>
        <taxon>Rhabditoidea</taxon>
        <taxon>Rhabditidae</taxon>
        <taxon>Peloderinae</taxon>
        <taxon>Caenorhabditis</taxon>
    </lineage>
</organism>
<reference evidence="2" key="1">
    <citation type="submission" date="2007-07" db="EMBL/GenBank/DDBJ databases">
        <title>PCAP assembly of the Caenorhabditis remanei genome.</title>
        <authorList>
            <consortium name="The Caenorhabditis remanei Sequencing Consortium"/>
            <person name="Wilson R.K."/>
        </authorList>
    </citation>
    <scope>NUCLEOTIDE SEQUENCE [LARGE SCALE GENOMIC DNA]</scope>
    <source>
        <strain evidence="2">PB4641</strain>
    </source>
</reference>
<feature type="non-terminal residue" evidence="2">
    <location>
        <position position="176"/>
    </location>
</feature>
<dbReference type="eggNOG" id="KOG0955">
    <property type="taxonomic scope" value="Eukaryota"/>
</dbReference>
<keyword evidence="3" id="KW-1185">Reference proteome</keyword>
<dbReference type="Proteomes" id="UP000008281">
    <property type="component" value="Unassembled WGS sequence"/>
</dbReference>
<dbReference type="HOGENOM" id="CLU_1528895_0_0_1"/>
<proteinExistence type="predicted"/>
<evidence type="ECO:0000313" key="3">
    <source>
        <dbReference type="Proteomes" id="UP000008281"/>
    </source>
</evidence>
<dbReference type="AlphaFoldDB" id="E3NN40"/>